<dbReference type="InterPro" id="IPR013785">
    <property type="entry name" value="Aldolase_TIM"/>
</dbReference>
<protein>
    <submittedName>
        <fullName evidence="5">Hydroxymethylglutaryl-CoA lyase</fullName>
    </submittedName>
</protein>
<dbReference type="InterPro" id="IPR043594">
    <property type="entry name" value="HMGL"/>
</dbReference>
<dbReference type="SUPFAM" id="SSF51569">
    <property type="entry name" value="Aldolase"/>
    <property type="match status" value="1"/>
</dbReference>
<evidence type="ECO:0000256" key="2">
    <source>
        <dbReference type="ARBA" id="ARBA00022723"/>
    </source>
</evidence>
<keyword evidence="6" id="KW-1185">Reference proteome</keyword>
<feature type="domain" description="Pyruvate carboxyltransferase" evidence="4">
    <location>
        <begin position="4"/>
        <end position="271"/>
    </location>
</feature>
<comment type="caution">
    <text evidence="5">The sequence shown here is derived from an EMBL/GenBank/DDBJ whole genome shotgun (WGS) entry which is preliminary data.</text>
</comment>
<evidence type="ECO:0000256" key="3">
    <source>
        <dbReference type="ARBA" id="ARBA00023239"/>
    </source>
</evidence>
<dbReference type="CDD" id="cd07938">
    <property type="entry name" value="DRE_TIM_HMGL"/>
    <property type="match status" value="1"/>
</dbReference>
<dbReference type="Proteomes" id="UP001595713">
    <property type="component" value="Unassembled WGS sequence"/>
</dbReference>
<keyword evidence="2" id="KW-0479">Metal-binding</keyword>
<dbReference type="Gene3D" id="3.20.20.70">
    <property type="entry name" value="Aldolase class I"/>
    <property type="match status" value="1"/>
</dbReference>
<dbReference type="EMBL" id="JBHRXP010000009">
    <property type="protein sequence ID" value="MFC3581866.1"/>
    <property type="molecule type" value="Genomic_DNA"/>
</dbReference>
<name>A0ABV7SY63_9SPHN</name>
<accession>A0ABV7SY63</accession>
<sequence length="297" mass="30437">MPAIRIVEVGPRDGLQNEARIVPVAQRVALIDALSAAGLGAIEVGSFVSPKRVPQMADSDAVLHGIAQASGVRYPVLVPNAIGMQNAIAAGAQEVALFLSATEAFSQRNINCSIAESLERAAQVAAMAQRHAIKVRAYVSCVLGCPYEGAVTPGAVAAVAAQLAALGCYEISLGDTIGVGTPRQAQAMLRTVAADVPMQQLALHFHDTCGQALANVLACLELGVTTIDSAAGGLGGCPYAEGASGNLATEDLLYMLDGLGLTTGVDMDRLLDAVALIAGEPGIAPRSKLFAARRAKR</sequence>
<gene>
    <name evidence="5" type="ORF">ACFONA_16980</name>
</gene>
<dbReference type="PANTHER" id="PTHR42738">
    <property type="entry name" value="HYDROXYMETHYLGLUTARYL-COA LYASE"/>
    <property type="match status" value="1"/>
</dbReference>
<dbReference type="InterPro" id="IPR000891">
    <property type="entry name" value="PYR_CT"/>
</dbReference>
<dbReference type="GO" id="GO:0016829">
    <property type="term" value="F:lyase activity"/>
    <property type="evidence" value="ECO:0007669"/>
    <property type="project" value="UniProtKB-KW"/>
</dbReference>
<proteinExistence type="inferred from homology"/>
<dbReference type="RefSeq" id="WP_261294709.1">
    <property type="nucleotide sequence ID" value="NZ_JANQBK010000009.1"/>
</dbReference>
<dbReference type="PROSITE" id="PS50991">
    <property type="entry name" value="PYR_CT"/>
    <property type="match status" value="1"/>
</dbReference>
<evidence type="ECO:0000313" key="5">
    <source>
        <dbReference type="EMBL" id="MFC3581866.1"/>
    </source>
</evidence>
<evidence type="ECO:0000313" key="6">
    <source>
        <dbReference type="Proteomes" id="UP001595713"/>
    </source>
</evidence>
<dbReference type="NCBIfam" id="NF004283">
    <property type="entry name" value="PRK05692.1"/>
    <property type="match status" value="1"/>
</dbReference>
<organism evidence="5 6">
    <name type="scientific">Sphingomonas hylomeconis</name>
    <dbReference type="NCBI Taxonomy" id="1395958"/>
    <lineage>
        <taxon>Bacteria</taxon>
        <taxon>Pseudomonadati</taxon>
        <taxon>Pseudomonadota</taxon>
        <taxon>Alphaproteobacteria</taxon>
        <taxon>Sphingomonadales</taxon>
        <taxon>Sphingomonadaceae</taxon>
        <taxon>Sphingomonas</taxon>
    </lineage>
</organism>
<evidence type="ECO:0000256" key="1">
    <source>
        <dbReference type="ARBA" id="ARBA00009405"/>
    </source>
</evidence>
<comment type="similarity">
    <text evidence="1">Belongs to the HMG-CoA lyase family.</text>
</comment>
<dbReference type="Pfam" id="PF00682">
    <property type="entry name" value="HMGL-like"/>
    <property type="match status" value="1"/>
</dbReference>
<reference evidence="6" key="1">
    <citation type="journal article" date="2019" name="Int. J. Syst. Evol. Microbiol.">
        <title>The Global Catalogue of Microorganisms (GCM) 10K type strain sequencing project: providing services to taxonomists for standard genome sequencing and annotation.</title>
        <authorList>
            <consortium name="The Broad Institute Genomics Platform"/>
            <consortium name="The Broad Institute Genome Sequencing Center for Infectious Disease"/>
            <person name="Wu L."/>
            <person name="Ma J."/>
        </authorList>
    </citation>
    <scope>NUCLEOTIDE SEQUENCE [LARGE SCALE GENOMIC DNA]</scope>
    <source>
        <strain evidence="6">KCTC 42739</strain>
    </source>
</reference>
<dbReference type="PANTHER" id="PTHR42738:SF7">
    <property type="entry name" value="HYDROXYMETHYLGLUTARYL-COA LYASE"/>
    <property type="match status" value="1"/>
</dbReference>
<keyword evidence="3 5" id="KW-0456">Lyase</keyword>
<evidence type="ECO:0000259" key="4">
    <source>
        <dbReference type="PROSITE" id="PS50991"/>
    </source>
</evidence>